<dbReference type="InterPro" id="IPR010895">
    <property type="entry name" value="CHRD"/>
</dbReference>
<keyword evidence="2" id="KW-0732">Signal</keyword>
<proteinExistence type="predicted"/>
<name>A0A1C5JSP4_9ACTN</name>
<feature type="signal peptide" evidence="2">
    <location>
        <begin position="1"/>
        <end position="20"/>
    </location>
</feature>
<accession>A0A1C5JSP4</accession>
<sequence length="278" mass="31156">MLIRRTRLWTVAVAASAAVAATALGTAAMGDGRDDSGDKRESHDSRDSHGGSWDWSDSRGKQVVRAKLSGYEEDPLTISTPGFGRFVAHIDERNKEIKYKLTYDELKDVEQAHIHFGGRHQSGGVAAFLCSNLKDAKGGAPKHVPACPKSPAKVEGTIKRDDVVGPAAQGIEPGEFDELVDAIEAGVTYVNVHTKKYPNGEIRGQIKSDEDRKCDDDRNRDKDHEDWGWHKDDKDRDRDKCDEDRNHDKDHEDRDKKDEDRDHGKDGDRWPAWMNSDE</sequence>
<feature type="region of interest" description="Disordered" evidence="1">
    <location>
        <begin position="201"/>
        <end position="278"/>
    </location>
</feature>
<dbReference type="Pfam" id="PF07452">
    <property type="entry name" value="CHRD"/>
    <property type="match status" value="1"/>
</dbReference>
<organism evidence="4 5">
    <name type="scientific">Micromonospora echinaurantiaca</name>
    <dbReference type="NCBI Taxonomy" id="47857"/>
    <lineage>
        <taxon>Bacteria</taxon>
        <taxon>Bacillati</taxon>
        <taxon>Actinomycetota</taxon>
        <taxon>Actinomycetes</taxon>
        <taxon>Micromonosporales</taxon>
        <taxon>Micromonosporaceae</taxon>
        <taxon>Micromonospora</taxon>
    </lineage>
</organism>
<feature type="chain" id="PRO_5039136396" evidence="2">
    <location>
        <begin position="21"/>
        <end position="278"/>
    </location>
</feature>
<protein>
    <submittedName>
        <fullName evidence="4">CHRD domain-containing protein</fullName>
    </submittedName>
</protein>
<evidence type="ECO:0000256" key="1">
    <source>
        <dbReference type="SAM" id="MobiDB-lite"/>
    </source>
</evidence>
<dbReference type="RefSeq" id="WP_172899397.1">
    <property type="nucleotide sequence ID" value="NZ_LT607750.1"/>
</dbReference>
<evidence type="ECO:0000259" key="3">
    <source>
        <dbReference type="SMART" id="SM00754"/>
    </source>
</evidence>
<dbReference type="EMBL" id="LT607750">
    <property type="protein sequence ID" value="SCG73269.1"/>
    <property type="molecule type" value="Genomic_DNA"/>
</dbReference>
<feature type="domain" description="CHRD" evidence="3">
    <location>
        <begin position="62"/>
        <end position="208"/>
    </location>
</feature>
<evidence type="ECO:0000313" key="5">
    <source>
        <dbReference type="Proteomes" id="UP000198217"/>
    </source>
</evidence>
<dbReference type="AlphaFoldDB" id="A0A1C5JSP4"/>
<dbReference type="SMART" id="SM00754">
    <property type="entry name" value="CHRD"/>
    <property type="match status" value="1"/>
</dbReference>
<dbReference type="Proteomes" id="UP000198217">
    <property type="component" value="Chromosome I"/>
</dbReference>
<reference evidence="4 5" key="1">
    <citation type="submission" date="2016-06" db="EMBL/GenBank/DDBJ databases">
        <authorList>
            <person name="Kjaerup R.B."/>
            <person name="Dalgaard T.S."/>
            <person name="Juul-Madsen H.R."/>
        </authorList>
    </citation>
    <scope>NUCLEOTIDE SEQUENCE [LARGE SCALE GENOMIC DNA]</scope>
    <source>
        <strain evidence="4 5">DSM 43904</strain>
    </source>
</reference>
<evidence type="ECO:0000256" key="2">
    <source>
        <dbReference type="SAM" id="SignalP"/>
    </source>
</evidence>
<gene>
    <name evidence="4" type="ORF">GA0070609_4822</name>
</gene>
<evidence type="ECO:0000313" key="4">
    <source>
        <dbReference type="EMBL" id="SCG73269.1"/>
    </source>
</evidence>
<keyword evidence="5" id="KW-1185">Reference proteome</keyword>
<feature type="compositionally biased region" description="Basic and acidic residues" evidence="1">
    <location>
        <begin position="31"/>
        <end position="49"/>
    </location>
</feature>
<feature type="compositionally biased region" description="Basic and acidic residues" evidence="1">
    <location>
        <begin position="204"/>
        <end position="269"/>
    </location>
</feature>
<feature type="region of interest" description="Disordered" evidence="1">
    <location>
        <begin position="28"/>
        <end position="56"/>
    </location>
</feature>